<feature type="domain" description="DNA polymerase III beta sliding clamp central" evidence="11">
    <location>
        <begin position="129"/>
        <end position="243"/>
    </location>
</feature>
<dbReference type="NCBIfam" id="TIGR00663">
    <property type="entry name" value="dnan"/>
    <property type="match status" value="1"/>
</dbReference>
<dbReference type="InterPro" id="IPR046938">
    <property type="entry name" value="DNA_clamp_sf"/>
</dbReference>
<comment type="caution">
    <text evidence="13">The sequence shown here is derived from an EMBL/GenBank/DDBJ whole genome shotgun (WGS) entry which is preliminary data.</text>
</comment>
<evidence type="ECO:0000313" key="13">
    <source>
        <dbReference type="EMBL" id="MBT9146253.1"/>
    </source>
</evidence>
<comment type="subcellular location">
    <subcellularLocation>
        <location evidence="1 9">Cytoplasm</location>
    </subcellularLocation>
</comment>
<dbReference type="Proteomes" id="UP000811545">
    <property type="component" value="Unassembled WGS sequence"/>
</dbReference>
<dbReference type="AlphaFoldDB" id="A0A9E2BIN6"/>
<dbReference type="InterPro" id="IPR001001">
    <property type="entry name" value="DNA_polIII_beta"/>
</dbReference>
<evidence type="ECO:0000259" key="11">
    <source>
        <dbReference type="Pfam" id="PF02767"/>
    </source>
</evidence>
<keyword evidence="7 9" id="KW-0239">DNA-directed DNA polymerase</keyword>
<comment type="function">
    <text evidence="9">Confers DNA tethering and processivity to DNA polymerases and other proteins. Acts as a clamp, forming a ring around DNA (a reaction catalyzed by the clamp-loading complex) which diffuses in an ATP-independent manner freely and bidirectionally along dsDNA. Initially characterized for its ability to contact the catalytic subunit of DNA polymerase III (Pol III), a complex, multichain enzyme responsible for most of the replicative synthesis in bacteria; Pol III exhibits 3'-5' exonuclease proofreading activity. The beta chain is required for initiation of replication as well as for processivity of DNA replication.</text>
</comment>
<evidence type="ECO:0000256" key="5">
    <source>
        <dbReference type="ARBA" id="ARBA00022695"/>
    </source>
</evidence>
<dbReference type="PANTHER" id="PTHR30478:SF0">
    <property type="entry name" value="BETA SLIDING CLAMP"/>
    <property type="match status" value="1"/>
</dbReference>
<evidence type="ECO:0000256" key="4">
    <source>
        <dbReference type="ARBA" id="ARBA00022679"/>
    </source>
</evidence>
<dbReference type="GO" id="GO:0008408">
    <property type="term" value="F:3'-5' exonuclease activity"/>
    <property type="evidence" value="ECO:0007669"/>
    <property type="project" value="InterPro"/>
</dbReference>
<protein>
    <recommendedName>
        <fullName evidence="9">Beta sliding clamp</fullName>
    </recommendedName>
</protein>
<evidence type="ECO:0000256" key="7">
    <source>
        <dbReference type="ARBA" id="ARBA00022932"/>
    </source>
</evidence>
<dbReference type="CDD" id="cd00140">
    <property type="entry name" value="beta_clamp"/>
    <property type="match status" value="1"/>
</dbReference>
<evidence type="ECO:0000256" key="2">
    <source>
        <dbReference type="ARBA" id="ARBA00010752"/>
    </source>
</evidence>
<dbReference type="InterPro" id="IPR022635">
    <property type="entry name" value="DNA_polIII_beta_C"/>
</dbReference>
<keyword evidence="4 9" id="KW-0808">Transferase</keyword>
<dbReference type="EMBL" id="QLTW01000413">
    <property type="protein sequence ID" value="MBT9146253.1"/>
    <property type="molecule type" value="Genomic_DNA"/>
</dbReference>
<gene>
    <name evidence="13" type="primary">dnaN_3</name>
    <name evidence="13" type="ORF">DDT42_02135</name>
</gene>
<name>A0A9E2BIN6_PSYF1</name>
<dbReference type="Gene3D" id="3.70.10.10">
    <property type="match status" value="1"/>
</dbReference>
<dbReference type="GO" id="GO:0003677">
    <property type="term" value="F:DNA binding"/>
    <property type="evidence" value="ECO:0007669"/>
    <property type="project" value="UniProtKB-UniRule"/>
</dbReference>
<evidence type="ECO:0000256" key="8">
    <source>
        <dbReference type="ARBA" id="ARBA00023125"/>
    </source>
</evidence>
<dbReference type="GO" id="GO:0009360">
    <property type="term" value="C:DNA polymerase III complex"/>
    <property type="evidence" value="ECO:0007669"/>
    <property type="project" value="InterPro"/>
</dbReference>
<evidence type="ECO:0000313" key="14">
    <source>
        <dbReference type="Proteomes" id="UP000811545"/>
    </source>
</evidence>
<comment type="subunit">
    <text evidence="9">Forms a ring-shaped head-to-tail homodimer around DNA.</text>
</comment>
<keyword evidence="6 9" id="KW-0235">DNA replication</keyword>
<organism evidence="13 14">
    <name type="scientific">Psychracetigena formicireducens</name>
    <dbReference type="NCBI Taxonomy" id="2986056"/>
    <lineage>
        <taxon>Bacteria</taxon>
        <taxon>Bacillati</taxon>
        <taxon>Candidatus Lithacetigenota</taxon>
        <taxon>Candidatus Psychracetigena</taxon>
    </lineage>
</organism>
<accession>A0A9E2BIN6</accession>
<dbReference type="SUPFAM" id="SSF55979">
    <property type="entry name" value="DNA clamp"/>
    <property type="match status" value="3"/>
</dbReference>
<dbReference type="Pfam" id="PF00712">
    <property type="entry name" value="DNA_pol3_beta"/>
    <property type="match status" value="1"/>
</dbReference>
<dbReference type="GO" id="GO:0003887">
    <property type="term" value="F:DNA-directed DNA polymerase activity"/>
    <property type="evidence" value="ECO:0007669"/>
    <property type="project" value="UniProtKB-UniRule"/>
</dbReference>
<proteinExistence type="inferred from homology"/>
<reference evidence="13 14" key="1">
    <citation type="journal article" date="2021" name="bioRxiv">
        <title>Unique metabolic strategies in Hadean analogues reveal hints for primordial physiology.</title>
        <authorList>
            <person name="Nobu M.K."/>
            <person name="Nakai R."/>
            <person name="Tamazawa S."/>
            <person name="Mori H."/>
            <person name="Toyoda A."/>
            <person name="Ijiri A."/>
            <person name="Suzuki S."/>
            <person name="Kurokawa K."/>
            <person name="Kamagata Y."/>
            <person name="Tamaki H."/>
        </authorList>
    </citation>
    <scope>NUCLEOTIDE SEQUENCE [LARGE SCALE GENOMIC DNA]</scope>
    <source>
        <strain evidence="13">BS525</strain>
    </source>
</reference>
<comment type="similarity">
    <text evidence="2 9">Belongs to the beta sliding clamp family.</text>
</comment>
<feature type="domain" description="DNA polymerase III beta sliding clamp N-terminal" evidence="10">
    <location>
        <begin position="1"/>
        <end position="120"/>
    </location>
</feature>
<evidence type="ECO:0000256" key="6">
    <source>
        <dbReference type="ARBA" id="ARBA00022705"/>
    </source>
</evidence>
<dbReference type="PIRSF" id="PIRSF000804">
    <property type="entry name" value="DNA_pol_III_b"/>
    <property type="match status" value="1"/>
</dbReference>
<dbReference type="InterPro" id="IPR022634">
    <property type="entry name" value="DNA_polIII_beta_N"/>
</dbReference>
<sequence length="374" mass="41660">MKFSVSSSALLKQVTQINGVIMNNPVMPILENFLFDIKDGILSITASDLQITMITALVVDTKEDASICVPAKILLETLRNLPEQPITFYIDHDSFTIELSSETGRYKLAGENAIDFPKIPTSSKGDVLTLPADVLHKAIVYTIFSTGTDELRPAMMGVLFQIGENDTTFVATDGHRLSRYKRMDVFSENTASLILPKKALNLLKSSLPNDSSTVTLSYTTSNAFFSFNNVNLICRLIDERYPDYEVVIPVSNPNSLSVQRLDFLNALKRVSIYSNKTTNQVRLKINEEEVQISAEDIDFNNEAAETIAGEYEGESIEIGFTAKYLIEMVNFLEGAQISVELMAPNKPGLLIPKRVDEGEEIMMLIMPVMLNQYV</sequence>
<dbReference type="GO" id="GO:0005737">
    <property type="term" value="C:cytoplasm"/>
    <property type="evidence" value="ECO:0007669"/>
    <property type="project" value="UniProtKB-SubCell"/>
</dbReference>
<dbReference type="Pfam" id="PF02768">
    <property type="entry name" value="DNA_pol3_beta_3"/>
    <property type="match status" value="1"/>
</dbReference>
<keyword evidence="3 9" id="KW-0963">Cytoplasm</keyword>
<feature type="domain" description="DNA polymerase III beta sliding clamp C-terminal" evidence="12">
    <location>
        <begin position="247"/>
        <end position="363"/>
    </location>
</feature>
<keyword evidence="8" id="KW-0238">DNA-binding</keyword>
<keyword evidence="5 9" id="KW-0548">Nucleotidyltransferase</keyword>
<evidence type="ECO:0000256" key="3">
    <source>
        <dbReference type="ARBA" id="ARBA00022490"/>
    </source>
</evidence>
<dbReference type="Gene3D" id="3.10.150.10">
    <property type="entry name" value="DNA Polymerase III, subunit A, domain 2"/>
    <property type="match status" value="1"/>
</dbReference>
<evidence type="ECO:0000259" key="10">
    <source>
        <dbReference type="Pfam" id="PF00712"/>
    </source>
</evidence>
<dbReference type="InterPro" id="IPR022637">
    <property type="entry name" value="DNA_polIII_beta_cen"/>
</dbReference>
<dbReference type="SMART" id="SM00480">
    <property type="entry name" value="POL3Bc"/>
    <property type="match status" value="1"/>
</dbReference>
<evidence type="ECO:0000256" key="9">
    <source>
        <dbReference type="PIRNR" id="PIRNR000804"/>
    </source>
</evidence>
<dbReference type="Pfam" id="PF02767">
    <property type="entry name" value="DNA_pol3_beta_2"/>
    <property type="match status" value="1"/>
</dbReference>
<evidence type="ECO:0000256" key="1">
    <source>
        <dbReference type="ARBA" id="ARBA00004496"/>
    </source>
</evidence>
<evidence type="ECO:0000259" key="12">
    <source>
        <dbReference type="Pfam" id="PF02768"/>
    </source>
</evidence>
<dbReference type="PANTHER" id="PTHR30478">
    <property type="entry name" value="DNA POLYMERASE III SUBUNIT BETA"/>
    <property type="match status" value="1"/>
</dbReference>
<dbReference type="GO" id="GO:0006271">
    <property type="term" value="P:DNA strand elongation involved in DNA replication"/>
    <property type="evidence" value="ECO:0007669"/>
    <property type="project" value="TreeGrafter"/>
</dbReference>